<keyword evidence="7" id="KW-1185">Reference proteome</keyword>
<dbReference type="SUPFAM" id="SSF52151">
    <property type="entry name" value="FabD/lysophospholipase-like"/>
    <property type="match status" value="1"/>
</dbReference>
<dbReference type="InterPro" id="IPR016035">
    <property type="entry name" value="Acyl_Trfase/lysoPLipase"/>
</dbReference>
<evidence type="ECO:0000313" key="7">
    <source>
        <dbReference type="Proteomes" id="UP000186684"/>
    </source>
</evidence>
<organism evidence="6 7">
    <name type="scientific">Roseivivax lentus</name>
    <dbReference type="NCBI Taxonomy" id="633194"/>
    <lineage>
        <taxon>Bacteria</taxon>
        <taxon>Pseudomonadati</taxon>
        <taxon>Pseudomonadota</taxon>
        <taxon>Alphaproteobacteria</taxon>
        <taxon>Rhodobacterales</taxon>
        <taxon>Roseobacteraceae</taxon>
        <taxon>Roseivivax</taxon>
    </lineage>
</organism>
<keyword evidence="1 4" id="KW-0378">Hydrolase</keyword>
<feature type="active site" description="Proton acceptor" evidence="4">
    <location>
        <position position="212"/>
    </location>
</feature>
<dbReference type="GO" id="GO:0016042">
    <property type="term" value="P:lipid catabolic process"/>
    <property type="evidence" value="ECO:0007669"/>
    <property type="project" value="UniProtKB-UniRule"/>
</dbReference>
<dbReference type="PANTHER" id="PTHR14226">
    <property type="entry name" value="NEUROPATHY TARGET ESTERASE/SWISS CHEESE D.MELANOGASTER"/>
    <property type="match status" value="1"/>
</dbReference>
<dbReference type="GO" id="GO:0016787">
    <property type="term" value="F:hydrolase activity"/>
    <property type="evidence" value="ECO:0007669"/>
    <property type="project" value="UniProtKB-UniRule"/>
</dbReference>
<feature type="short sequence motif" description="DGA/G" evidence="4">
    <location>
        <begin position="212"/>
        <end position="214"/>
    </location>
</feature>
<protein>
    <submittedName>
        <fullName evidence="6">NTE family protein</fullName>
    </submittedName>
</protein>
<reference evidence="7" key="1">
    <citation type="submission" date="2017-01" db="EMBL/GenBank/DDBJ databases">
        <authorList>
            <person name="Varghese N."/>
            <person name="Submissions S."/>
        </authorList>
    </citation>
    <scope>NUCLEOTIDE SEQUENCE [LARGE SCALE GENOMIC DNA]</scope>
    <source>
        <strain evidence="7">DSM 29430</strain>
    </source>
</reference>
<dbReference type="EMBL" id="FTOQ01000007">
    <property type="protein sequence ID" value="SIS95536.1"/>
    <property type="molecule type" value="Genomic_DNA"/>
</dbReference>
<feature type="domain" description="PNPLA" evidence="5">
    <location>
        <begin position="13"/>
        <end position="225"/>
    </location>
</feature>
<dbReference type="PROSITE" id="PS51635">
    <property type="entry name" value="PNPLA"/>
    <property type="match status" value="1"/>
</dbReference>
<keyword evidence="3 4" id="KW-0443">Lipid metabolism</keyword>
<evidence type="ECO:0000256" key="3">
    <source>
        <dbReference type="ARBA" id="ARBA00023098"/>
    </source>
</evidence>
<accession>A0A1N7NB45</accession>
<dbReference type="InterPro" id="IPR050301">
    <property type="entry name" value="NTE"/>
</dbReference>
<dbReference type="PANTHER" id="PTHR14226:SF57">
    <property type="entry name" value="BLR7027 PROTEIN"/>
    <property type="match status" value="1"/>
</dbReference>
<dbReference type="Proteomes" id="UP000186684">
    <property type="component" value="Unassembled WGS sequence"/>
</dbReference>
<feature type="short sequence motif" description="GXGXXG" evidence="4">
    <location>
        <begin position="17"/>
        <end position="22"/>
    </location>
</feature>
<evidence type="ECO:0000256" key="2">
    <source>
        <dbReference type="ARBA" id="ARBA00022963"/>
    </source>
</evidence>
<evidence type="ECO:0000259" key="5">
    <source>
        <dbReference type="PROSITE" id="PS51635"/>
    </source>
</evidence>
<evidence type="ECO:0000256" key="4">
    <source>
        <dbReference type="PROSITE-ProRule" id="PRU01161"/>
    </source>
</evidence>
<feature type="active site" description="Nucleophile" evidence="4">
    <location>
        <position position="50"/>
    </location>
</feature>
<name>A0A1N7NB45_9RHOB</name>
<dbReference type="AlphaFoldDB" id="A0A1N7NB45"/>
<dbReference type="Pfam" id="PF01734">
    <property type="entry name" value="Patatin"/>
    <property type="match status" value="1"/>
</dbReference>
<dbReference type="STRING" id="633194.SAMN05421759_107155"/>
<dbReference type="InterPro" id="IPR002641">
    <property type="entry name" value="PNPLA_dom"/>
</dbReference>
<gene>
    <name evidence="6" type="ORF">SAMN05421759_107155</name>
</gene>
<dbReference type="OrthoDB" id="5290098at2"/>
<evidence type="ECO:0000313" key="6">
    <source>
        <dbReference type="EMBL" id="SIS95536.1"/>
    </source>
</evidence>
<keyword evidence="2 4" id="KW-0442">Lipid degradation</keyword>
<dbReference type="Gene3D" id="3.40.1090.10">
    <property type="entry name" value="Cytosolic phospholipase A2 catalytic domain"/>
    <property type="match status" value="1"/>
</dbReference>
<sequence>MGRLKPASEKTALILQGGGARGAYHVGTLKAIAEITKARISPFHIVCGSSVGAINAASIAVMSRDFQAATRHLETLWRALHCDSIYETGGLPLFVNSSRWAATMMFGFLGLRSTGGFLDYAPLRRLLESEFNRPQLERAIKTGALHALAITASSYDQGNAVSFYEGVDEIRDWTRARRMGRRTKIGPEHLLASSALSFAFPPVRIENEYFGDGALRSNSPLSPAIHTGAERILVIGTRDTKHERPPDDTGSHPPTFGEVAGHALDILFNDNLELDYERMERINKTLSLLTDEARKKTPLKPIRPLLLTPSQDVRDLARPHAQDLPRAVRILMRSAGAWRKDGRLESYLMFEPAYVGSLIDLGHADTLARADEIEAFFVN</sequence>
<dbReference type="RefSeq" id="WP_076448487.1">
    <property type="nucleotide sequence ID" value="NZ_FTOQ01000007.1"/>
</dbReference>
<evidence type="ECO:0000256" key="1">
    <source>
        <dbReference type="ARBA" id="ARBA00022801"/>
    </source>
</evidence>
<feature type="short sequence motif" description="GXSXG" evidence="4">
    <location>
        <begin position="48"/>
        <end position="52"/>
    </location>
</feature>
<proteinExistence type="predicted"/>